<comment type="subcellular location">
    <subcellularLocation>
        <location evidence="1">Mitochondrion inner membrane</location>
    </subcellularLocation>
</comment>
<dbReference type="Pfam" id="PF02823">
    <property type="entry name" value="ATP-synt_DE_N"/>
    <property type="match status" value="1"/>
</dbReference>
<evidence type="ECO:0000313" key="16">
    <source>
        <dbReference type="Proteomes" id="UP000694403"/>
    </source>
</evidence>
<keyword evidence="4" id="KW-0375">Hydrogen ion transport</keyword>
<dbReference type="InterPro" id="IPR020546">
    <property type="entry name" value="ATP_synth_F1_dsu/esu_N"/>
</dbReference>
<comment type="function">
    <text evidence="11">Subunit delta, of the mitochondrial membrane ATP synthase complex (F(1)F(0) ATP synthase or Complex V) that produces ATP from ADP in the presence of a proton gradient across the membrane which is generated by electron transport complexes of the respiratory chain. ATP synthase complex consist of a soluble F(1) head domain - the catalytic core - and a membrane F(1) domain - the membrane proton channel. These two domains are linked by a central stalk rotating inside the F(1) region and a stationary peripheral stalk. During catalysis, ATP synthesis in the catalytic domain of F(1) is coupled via a rotary mechanism of the central stalk subunits to proton translocation. In vivo, can only synthesize ATP although its ATP hydrolase activity can be activated artificially in vitro. With the central stalk subunit gamma, is essential for the biogenesis of F(1) catalytic part of the ATP synthase complex namely in the formation of F1 assembly intermediate.</text>
</comment>
<comment type="subunit">
    <text evidence="12">Component of the ATP synthase complex composed at least of ATP5F1A/subunit alpha, ATP5F1B/subunit beta, ATP5MC1/subunit c (homooctomer), MT-ATP6/subunit a, MT-ATP8/subunit 8, ATP5ME/subunit e, ATP5MF/subunit f, ATP5MG/subunit g, ATP5MK/subunit k, ATP5MJ/subunit j, ATP5F1C/subunit gamma, ATP5F1D/subunit delta, ATP5F1E/subunit epsilon, ATP5PF/subunit F6, ATP5PB/subunit b, ATP5PD/subunit d, ATP5PO/subunit OSCP. ATP synthase complex consists of a soluble F(1) head domain (subunits alpha(3) and beta(3)) - the catalytic core - and a membrane F(0) domain - the membrane proton channel (subunits c, a, 8, e, f, g, k and j). These two domains are linked by a central stalk (subunits gamma, delta, and epsilon) rotating inside the F1 region and a stationary peripheral stalk (subunits F6, b, d, and OSCP). Component of a complex composed at least by ATPIF1, ATP5F1A, ATP5F1B, ATP5F1C AND ATP5F1E.</text>
</comment>
<accession>A0A8C3RJ21</accession>
<dbReference type="AlphaFoldDB" id="A0A8C3RJ21"/>
<evidence type="ECO:0000256" key="5">
    <source>
        <dbReference type="ARBA" id="ARBA00022792"/>
    </source>
</evidence>
<evidence type="ECO:0000256" key="4">
    <source>
        <dbReference type="ARBA" id="ARBA00022781"/>
    </source>
</evidence>
<dbReference type="SUPFAM" id="SSF51344">
    <property type="entry name" value="Epsilon subunit of F1F0-ATP synthase N-terminal domain"/>
    <property type="match status" value="1"/>
</dbReference>
<dbReference type="InterPro" id="IPR036771">
    <property type="entry name" value="ATPsynth_dsu/esu_N"/>
</dbReference>
<evidence type="ECO:0000256" key="2">
    <source>
        <dbReference type="ARBA" id="ARBA00005712"/>
    </source>
</evidence>
<keyword evidence="16" id="KW-1185">Reference proteome</keyword>
<evidence type="ECO:0000256" key="11">
    <source>
        <dbReference type="ARBA" id="ARBA00056834"/>
    </source>
</evidence>
<evidence type="ECO:0000259" key="14">
    <source>
        <dbReference type="Pfam" id="PF02823"/>
    </source>
</evidence>
<organism evidence="15 16">
    <name type="scientific">Chelydra serpentina</name>
    <name type="common">Snapping turtle</name>
    <name type="synonym">Testudo serpentina</name>
    <dbReference type="NCBI Taxonomy" id="8475"/>
    <lineage>
        <taxon>Eukaryota</taxon>
        <taxon>Metazoa</taxon>
        <taxon>Chordata</taxon>
        <taxon>Craniata</taxon>
        <taxon>Vertebrata</taxon>
        <taxon>Euteleostomi</taxon>
        <taxon>Archelosauria</taxon>
        <taxon>Testudinata</taxon>
        <taxon>Testudines</taxon>
        <taxon>Cryptodira</taxon>
        <taxon>Durocryptodira</taxon>
        <taxon>Americhelydia</taxon>
        <taxon>Chelydroidea</taxon>
        <taxon>Chelydridae</taxon>
        <taxon>Chelydra</taxon>
    </lineage>
</organism>
<sequence>MFSQSLKQHPALRAMVRSYAEAAASPAQMPFHFTSPTQVLCNRATVKQVDVLTLSGSFGILATHVPTLQVLKPGVVTVFAEDGTATRYFVSGGSTTLMQTPLCSYRQKRGTRCGACFQKS</sequence>
<evidence type="ECO:0000256" key="9">
    <source>
        <dbReference type="ARBA" id="ARBA00023136"/>
    </source>
</evidence>
<keyword evidence="8" id="KW-0496">Mitochondrion</keyword>
<evidence type="ECO:0000256" key="6">
    <source>
        <dbReference type="ARBA" id="ARBA00022946"/>
    </source>
</evidence>
<dbReference type="InterPro" id="IPR001469">
    <property type="entry name" value="ATP_synth_F1_dsu/esu"/>
</dbReference>
<dbReference type="Ensembl" id="ENSCSRT00000000118.1">
    <property type="protein sequence ID" value="ENSCSRP00000000112.1"/>
    <property type="gene ID" value="ENSCSRG00000000089.1"/>
</dbReference>
<proteinExistence type="inferred from homology"/>
<reference evidence="15" key="2">
    <citation type="submission" date="2025-09" db="UniProtKB">
        <authorList>
            <consortium name="Ensembl"/>
        </authorList>
    </citation>
    <scope>IDENTIFICATION</scope>
</reference>
<name>A0A8C3RJ21_CHESE</name>
<protein>
    <recommendedName>
        <fullName evidence="13">ATP synthase F(1) complex subunit delta, mitochondrial</fullName>
    </recommendedName>
    <alternativeName>
        <fullName evidence="10">ATP synthase F1 subunit delta</fullName>
    </alternativeName>
</protein>
<dbReference type="GO" id="GO:0045259">
    <property type="term" value="C:proton-transporting ATP synthase complex"/>
    <property type="evidence" value="ECO:0007669"/>
    <property type="project" value="InterPro"/>
</dbReference>
<comment type="similarity">
    <text evidence="2">Belongs to the ATPase epsilon chain family.</text>
</comment>
<evidence type="ECO:0000256" key="7">
    <source>
        <dbReference type="ARBA" id="ARBA00023065"/>
    </source>
</evidence>
<keyword evidence="3" id="KW-0813">Transport</keyword>
<reference evidence="15" key="1">
    <citation type="submission" date="2025-08" db="UniProtKB">
        <authorList>
            <consortium name="Ensembl"/>
        </authorList>
    </citation>
    <scope>IDENTIFICATION</scope>
</reference>
<evidence type="ECO:0000256" key="1">
    <source>
        <dbReference type="ARBA" id="ARBA00004273"/>
    </source>
</evidence>
<evidence type="ECO:0000256" key="10">
    <source>
        <dbReference type="ARBA" id="ARBA00032372"/>
    </source>
</evidence>
<dbReference type="GO" id="GO:0046933">
    <property type="term" value="F:proton-transporting ATP synthase activity, rotational mechanism"/>
    <property type="evidence" value="ECO:0007669"/>
    <property type="project" value="InterPro"/>
</dbReference>
<evidence type="ECO:0000256" key="12">
    <source>
        <dbReference type="ARBA" id="ARBA00062932"/>
    </source>
</evidence>
<dbReference type="Gene3D" id="2.60.15.10">
    <property type="entry name" value="F0F1 ATP synthase delta/epsilon subunit, N-terminal"/>
    <property type="match status" value="1"/>
</dbReference>
<keyword evidence="6" id="KW-0809">Transit peptide</keyword>
<evidence type="ECO:0000313" key="15">
    <source>
        <dbReference type="Ensembl" id="ENSCSRP00000000112.1"/>
    </source>
</evidence>
<dbReference type="GO" id="GO:0005743">
    <property type="term" value="C:mitochondrial inner membrane"/>
    <property type="evidence" value="ECO:0007669"/>
    <property type="project" value="UniProtKB-SubCell"/>
</dbReference>
<dbReference type="PANTHER" id="PTHR13822">
    <property type="entry name" value="ATP SYNTHASE DELTA/EPSILON CHAIN"/>
    <property type="match status" value="1"/>
</dbReference>
<dbReference type="CDD" id="cd12152">
    <property type="entry name" value="F1-ATPase_delta"/>
    <property type="match status" value="1"/>
</dbReference>
<evidence type="ECO:0000256" key="8">
    <source>
        <dbReference type="ARBA" id="ARBA00023128"/>
    </source>
</evidence>
<evidence type="ECO:0000256" key="13">
    <source>
        <dbReference type="ARBA" id="ARBA00070799"/>
    </source>
</evidence>
<evidence type="ECO:0000256" key="3">
    <source>
        <dbReference type="ARBA" id="ARBA00022448"/>
    </source>
</evidence>
<feature type="domain" description="ATP synthase F1 complex delta/epsilon subunit N-terminal" evidence="14">
    <location>
        <begin position="31"/>
        <end position="94"/>
    </location>
</feature>
<keyword evidence="5" id="KW-0999">Mitochondrion inner membrane</keyword>
<dbReference type="Proteomes" id="UP000694403">
    <property type="component" value="Unplaced"/>
</dbReference>
<keyword evidence="9" id="KW-0472">Membrane</keyword>
<keyword evidence="7" id="KW-0406">Ion transport</keyword>
<dbReference type="PANTHER" id="PTHR13822:SF7">
    <property type="entry name" value="ATP SYNTHASE SUBUNIT DELTA, MITOCHONDRIAL"/>
    <property type="match status" value="1"/>
</dbReference>